<dbReference type="AlphaFoldDB" id="A0A443QSG3"/>
<feature type="non-terminal residue" evidence="4">
    <location>
        <position position="400"/>
    </location>
</feature>
<gene>
    <name evidence="4" type="ORF">B4U79_09956</name>
</gene>
<dbReference type="PANTHER" id="PTHR10340">
    <property type="entry name" value="SPHINGOMYELIN PHOSPHODIESTERASE"/>
    <property type="match status" value="1"/>
</dbReference>
<name>A0A443QSG3_9ACAR</name>
<evidence type="ECO:0000256" key="2">
    <source>
        <dbReference type="ARBA" id="ARBA00022801"/>
    </source>
</evidence>
<comment type="caution">
    <text evidence="4">The sequence shown here is derived from an EMBL/GenBank/DDBJ whole genome shotgun (WGS) entry which is preliminary data.</text>
</comment>
<dbReference type="InterPro" id="IPR041805">
    <property type="entry name" value="ASMase/PPN1_MPP"/>
</dbReference>
<dbReference type="CDD" id="cd00842">
    <property type="entry name" value="MPP_ASMase"/>
    <property type="match status" value="1"/>
</dbReference>
<dbReference type="Proteomes" id="UP000285301">
    <property type="component" value="Unassembled WGS sequence"/>
</dbReference>
<dbReference type="EMBL" id="NCKU01004421">
    <property type="protein sequence ID" value="RWS05961.1"/>
    <property type="molecule type" value="Genomic_DNA"/>
</dbReference>
<evidence type="ECO:0000256" key="3">
    <source>
        <dbReference type="ARBA" id="ARBA00023180"/>
    </source>
</evidence>
<dbReference type="InterPro" id="IPR029052">
    <property type="entry name" value="Metallo-depent_PP-like"/>
</dbReference>
<dbReference type="GO" id="GO:0016787">
    <property type="term" value="F:hydrolase activity"/>
    <property type="evidence" value="ECO:0007669"/>
    <property type="project" value="UniProtKB-KW"/>
</dbReference>
<protein>
    <submittedName>
        <fullName evidence="4">Sphingomyelin phosphodiesterase-like protein 2</fullName>
    </submittedName>
</protein>
<keyword evidence="5" id="KW-1185">Reference proteome</keyword>
<comment type="similarity">
    <text evidence="1">Belongs to the acid sphingomyelinase family.</text>
</comment>
<sequence length="400" mass="47024">MRWSSKNTNMFDYIRKNSKLSPNEMCAVLLGSQCALKITENIYWELDVPPKNRFTSVTRQYSLKRASLEKTCFLQITDTHIDDEYKIGTCAKCENILCCRANSGVCPNKSTAGEFGGYSCDLPESTFESALYDAAQKHRDAKFWLLSGDFCPHDIWETNPQDVMNHIERTWSLVRKYAKVKTFPVVVSHYFLLNRAGNYKEILDENTILLVVNSNFCARLNFWLFYEPKDAGQQLQWLIEELLYAERNGLKVQISMHIPPDNRECTEAWLLNYIKIIERFQDIIIGQYFGHTHYDEIRIVYSLTDEKIPVGVQYLTPALTTYSDTNPAYRKFCYANGSTSDIVTFYFDLKQQERLKGISEMWRPEYETLKEYELKDTSPWSWNEFYQDIQNNPRKRRLYL</sequence>
<dbReference type="PANTHER" id="PTHR10340:SF57">
    <property type="entry name" value="METALLOPHOS DOMAIN-CONTAINING PROTEIN"/>
    <property type="match status" value="1"/>
</dbReference>
<accession>A0A443QSG3</accession>
<dbReference type="OrthoDB" id="282973at2759"/>
<evidence type="ECO:0000256" key="1">
    <source>
        <dbReference type="ARBA" id="ARBA00008234"/>
    </source>
</evidence>
<keyword evidence="3" id="KW-0325">Glycoprotein</keyword>
<reference evidence="4 5" key="1">
    <citation type="journal article" date="2018" name="Gigascience">
        <title>Genomes of trombidid mites reveal novel predicted allergens and laterally-transferred genes associated with secondary metabolism.</title>
        <authorList>
            <person name="Dong X."/>
            <person name="Chaisiri K."/>
            <person name="Xia D."/>
            <person name="Armstrong S.D."/>
            <person name="Fang Y."/>
            <person name="Donnelly M.J."/>
            <person name="Kadowaki T."/>
            <person name="McGarry J.W."/>
            <person name="Darby A.C."/>
            <person name="Makepeace B.L."/>
        </authorList>
    </citation>
    <scope>NUCLEOTIDE SEQUENCE [LARGE SCALE GENOMIC DNA]</scope>
    <source>
        <strain evidence="4">UoL-WK</strain>
    </source>
</reference>
<evidence type="ECO:0000313" key="4">
    <source>
        <dbReference type="EMBL" id="RWS05961.1"/>
    </source>
</evidence>
<proteinExistence type="inferred from homology"/>
<dbReference type="STRING" id="1965070.A0A443QSG3"/>
<dbReference type="SUPFAM" id="SSF56300">
    <property type="entry name" value="Metallo-dependent phosphatases"/>
    <property type="match status" value="1"/>
</dbReference>
<evidence type="ECO:0000313" key="5">
    <source>
        <dbReference type="Proteomes" id="UP000285301"/>
    </source>
</evidence>
<keyword evidence="2" id="KW-0378">Hydrolase</keyword>
<organism evidence="4 5">
    <name type="scientific">Dinothrombium tinctorium</name>
    <dbReference type="NCBI Taxonomy" id="1965070"/>
    <lineage>
        <taxon>Eukaryota</taxon>
        <taxon>Metazoa</taxon>
        <taxon>Ecdysozoa</taxon>
        <taxon>Arthropoda</taxon>
        <taxon>Chelicerata</taxon>
        <taxon>Arachnida</taxon>
        <taxon>Acari</taxon>
        <taxon>Acariformes</taxon>
        <taxon>Trombidiformes</taxon>
        <taxon>Prostigmata</taxon>
        <taxon>Anystina</taxon>
        <taxon>Parasitengona</taxon>
        <taxon>Trombidioidea</taxon>
        <taxon>Trombidiidae</taxon>
        <taxon>Dinothrombium</taxon>
    </lineage>
</organism>